<dbReference type="SUPFAM" id="SSF53850">
    <property type="entry name" value="Periplasmic binding protein-like II"/>
    <property type="match status" value="1"/>
</dbReference>
<feature type="chain" id="PRO_5045247806" evidence="2">
    <location>
        <begin position="23"/>
        <end position="353"/>
    </location>
</feature>
<dbReference type="InterPro" id="IPR027024">
    <property type="entry name" value="UCP027386_ABC_sbc_TM0202"/>
</dbReference>
<accession>A0ABS9MG60</accession>
<keyword evidence="2" id="KW-0732">Signal</keyword>
<reference evidence="3 4" key="1">
    <citation type="submission" date="2022-01" db="EMBL/GenBank/DDBJ databases">
        <title>Collection of gut derived symbiotic bacterial strains cultured from healthy donors.</title>
        <authorList>
            <person name="Lin H."/>
            <person name="Kohout C."/>
            <person name="Waligurski E."/>
            <person name="Pamer E.G."/>
        </authorList>
    </citation>
    <scope>NUCLEOTIDE SEQUENCE [LARGE SCALE GENOMIC DNA]</scope>
    <source>
        <strain evidence="3 4">DFI.7.58</strain>
    </source>
</reference>
<feature type="signal peptide" evidence="2">
    <location>
        <begin position="1"/>
        <end position="22"/>
    </location>
</feature>
<dbReference type="PROSITE" id="PS51257">
    <property type="entry name" value="PROKAR_LIPOPROTEIN"/>
    <property type="match status" value="1"/>
</dbReference>
<dbReference type="PANTHER" id="PTHR30024:SF46">
    <property type="entry name" value="ABC TRANSPORTER, SUBSTRATE-BINDING LIPOPROTEIN"/>
    <property type="match status" value="1"/>
</dbReference>
<protein>
    <submittedName>
        <fullName evidence="3">ABC transporter substrate-binding protein</fullName>
    </submittedName>
</protein>
<dbReference type="Gene3D" id="3.40.190.10">
    <property type="entry name" value="Periplasmic binding protein-like II"/>
    <property type="match status" value="2"/>
</dbReference>
<comment type="caution">
    <text evidence="3">The sequence shown here is derived from an EMBL/GenBank/DDBJ whole genome shotgun (WGS) entry which is preliminary data.</text>
</comment>
<dbReference type="EMBL" id="JAKNHQ010000002">
    <property type="protein sequence ID" value="MCG4609770.1"/>
    <property type="molecule type" value="Genomic_DNA"/>
</dbReference>
<sequence>MKWIKRIAAMALTLCMLGTTLTGCGSQTEETASQAPESTPASSSEASEEPSSTPAEKITINIAAQKGPTGLGMVKLMQDSEDGSTANTYNVTIASSPDAAVSMISSGEADVAALPTNTAAILYNKTSGNVQLAALNTLGVLYVVTNGEEVNSIEDLRGKTVYSSGQGATPEYAVNYILSENGMEPGTDVTVEYKADHSELAASILSGDAKIAVLPEPFVTQVTTKDPNVKVALNLTDEWDKVAGDKSVLTMGCLAVRKDFVEQNKEAFDAFLEEYKASVDFTNSHVEEAAELSEKYDIMPAAVAAKAIPNCNIVYMDGDEMKQKMPDFLNILYTANPKSVGGELPGEDFYYTK</sequence>
<proteinExistence type="predicted"/>
<keyword evidence="4" id="KW-1185">Reference proteome</keyword>
<feature type="region of interest" description="Disordered" evidence="1">
    <location>
        <begin position="25"/>
        <end position="55"/>
    </location>
</feature>
<dbReference type="PANTHER" id="PTHR30024">
    <property type="entry name" value="ALIPHATIC SULFONATES-BINDING PROTEIN-RELATED"/>
    <property type="match status" value="1"/>
</dbReference>
<evidence type="ECO:0000313" key="4">
    <source>
        <dbReference type="Proteomes" id="UP001298681"/>
    </source>
</evidence>
<dbReference type="Pfam" id="PF12974">
    <property type="entry name" value="Phosphonate-bd"/>
    <property type="match status" value="1"/>
</dbReference>
<evidence type="ECO:0000313" key="3">
    <source>
        <dbReference type="EMBL" id="MCG4609770.1"/>
    </source>
</evidence>
<dbReference type="Proteomes" id="UP001298681">
    <property type="component" value="Unassembled WGS sequence"/>
</dbReference>
<organism evidence="3 4">
    <name type="scientific">Anaeromassilibacillus senegalensis</name>
    <dbReference type="NCBI Taxonomy" id="1673717"/>
    <lineage>
        <taxon>Bacteria</taxon>
        <taxon>Bacillati</taxon>
        <taxon>Bacillota</taxon>
        <taxon>Clostridia</taxon>
        <taxon>Eubacteriales</taxon>
        <taxon>Acutalibacteraceae</taxon>
        <taxon>Anaeromassilibacillus</taxon>
    </lineage>
</organism>
<dbReference type="RefSeq" id="WP_087229248.1">
    <property type="nucleotide sequence ID" value="NZ_JAKNHQ010000002.1"/>
</dbReference>
<dbReference type="PIRSF" id="PIRSF027386">
    <property type="entry name" value="UCP027386_ABC_sbc_TM0202"/>
    <property type="match status" value="1"/>
</dbReference>
<gene>
    <name evidence="3" type="ORF">L0P57_02270</name>
</gene>
<name>A0ABS9MG60_9FIRM</name>
<evidence type="ECO:0000256" key="2">
    <source>
        <dbReference type="SAM" id="SignalP"/>
    </source>
</evidence>
<evidence type="ECO:0000256" key="1">
    <source>
        <dbReference type="SAM" id="MobiDB-lite"/>
    </source>
</evidence>